<proteinExistence type="predicted"/>
<dbReference type="AlphaFoldDB" id="A0A0F8WCC2"/>
<evidence type="ECO:0000313" key="1">
    <source>
        <dbReference type="EMBL" id="KKK54462.1"/>
    </source>
</evidence>
<gene>
    <name evidence="1" type="ORF">LCGC14_3084480</name>
</gene>
<name>A0A0F8WCC2_9ZZZZ</name>
<sequence>MVFDIHTYDEYDQTFIAYSHLPIDDHAHFGASILIGTISVIQYKEEAEDYHTSRLLRKEDQIRAEISYVLSKTSFEVITEKIPIILKEKQDIYRISDVHE</sequence>
<protein>
    <submittedName>
        <fullName evidence="1">Uncharacterized protein</fullName>
    </submittedName>
</protein>
<comment type="caution">
    <text evidence="1">The sequence shown here is derived from an EMBL/GenBank/DDBJ whole genome shotgun (WGS) entry which is preliminary data.</text>
</comment>
<accession>A0A0F8WCC2</accession>
<reference evidence="1" key="1">
    <citation type="journal article" date="2015" name="Nature">
        <title>Complex archaea that bridge the gap between prokaryotes and eukaryotes.</title>
        <authorList>
            <person name="Spang A."/>
            <person name="Saw J.H."/>
            <person name="Jorgensen S.L."/>
            <person name="Zaremba-Niedzwiedzka K."/>
            <person name="Martijn J."/>
            <person name="Lind A.E."/>
            <person name="van Eijk R."/>
            <person name="Schleper C."/>
            <person name="Guy L."/>
            <person name="Ettema T.J."/>
        </authorList>
    </citation>
    <scope>NUCLEOTIDE SEQUENCE</scope>
</reference>
<dbReference type="EMBL" id="LAZR01065980">
    <property type="protein sequence ID" value="KKK54462.1"/>
    <property type="molecule type" value="Genomic_DNA"/>
</dbReference>
<feature type="non-terminal residue" evidence="1">
    <location>
        <position position="100"/>
    </location>
</feature>
<organism evidence="1">
    <name type="scientific">marine sediment metagenome</name>
    <dbReference type="NCBI Taxonomy" id="412755"/>
    <lineage>
        <taxon>unclassified sequences</taxon>
        <taxon>metagenomes</taxon>
        <taxon>ecological metagenomes</taxon>
    </lineage>
</organism>